<feature type="region of interest" description="Disordered" evidence="2">
    <location>
        <begin position="1"/>
        <end position="39"/>
    </location>
</feature>
<evidence type="ECO:0000313" key="4">
    <source>
        <dbReference type="Proteomes" id="UP001159364"/>
    </source>
</evidence>
<protein>
    <submittedName>
        <fullName evidence="3">Uncharacterized protein</fullName>
    </submittedName>
</protein>
<dbReference type="AlphaFoldDB" id="A0AAV8TDQ7"/>
<keyword evidence="1" id="KW-0175">Coiled coil</keyword>
<organism evidence="3 4">
    <name type="scientific">Erythroxylum novogranatense</name>
    <dbReference type="NCBI Taxonomy" id="1862640"/>
    <lineage>
        <taxon>Eukaryota</taxon>
        <taxon>Viridiplantae</taxon>
        <taxon>Streptophyta</taxon>
        <taxon>Embryophyta</taxon>
        <taxon>Tracheophyta</taxon>
        <taxon>Spermatophyta</taxon>
        <taxon>Magnoliopsida</taxon>
        <taxon>eudicotyledons</taxon>
        <taxon>Gunneridae</taxon>
        <taxon>Pentapetalae</taxon>
        <taxon>rosids</taxon>
        <taxon>fabids</taxon>
        <taxon>Malpighiales</taxon>
        <taxon>Erythroxylaceae</taxon>
        <taxon>Erythroxylum</taxon>
    </lineage>
</organism>
<dbReference type="Proteomes" id="UP001159364">
    <property type="component" value="Linkage Group LG05"/>
</dbReference>
<keyword evidence="4" id="KW-1185">Reference proteome</keyword>
<gene>
    <name evidence="3" type="ORF">K2173_010385</name>
</gene>
<comment type="caution">
    <text evidence="3">The sequence shown here is derived from an EMBL/GenBank/DDBJ whole genome shotgun (WGS) entry which is preliminary data.</text>
</comment>
<evidence type="ECO:0000256" key="1">
    <source>
        <dbReference type="SAM" id="Coils"/>
    </source>
</evidence>
<dbReference type="PANTHER" id="PTHR35704">
    <property type="entry name" value="OS02G0254600 PROTEIN"/>
    <property type="match status" value="1"/>
</dbReference>
<dbReference type="PANTHER" id="PTHR35704:SF1">
    <property type="entry name" value="OS02G0254600 PROTEIN"/>
    <property type="match status" value="1"/>
</dbReference>
<feature type="compositionally biased region" description="Basic and acidic residues" evidence="2">
    <location>
        <begin position="10"/>
        <end position="35"/>
    </location>
</feature>
<sequence length="104" mass="12267">MGNCLKISMKRRDEDENMEHHQEDWKEASDGEQSAKKSGGLKVKIVLTREELEWLMLKLQVNENKNTLEELLREIERGREKVKTTWKPSLESIKESPEAVEMER</sequence>
<reference evidence="3 4" key="1">
    <citation type="submission" date="2021-09" db="EMBL/GenBank/DDBJ databases">
        <title>Genomic insights and catalytic innovation underlie evolution of tropane alkaloids biosynthesis.</title>
        <authorList>
            <person name="Wang Y.-J."/>
            <person name="Tian T."/>
            <person name="Huang J.-P."/>
            <person name="Huang S.-X."/>
        </authorList>
    </citation>
    <scope>NUCLEOTIDE SEQUENCE [LARGE SCALE GENOMIC DNA]</scope>
    <source>
        <strain evidence="3">KIB-2018</strain>
        <tissue evidence="3">Leaf</tissue>
    </source>
</reference>
<feature type="coiled-coil region" evidence="1">
    <location>
        <begin position="58"/>
        <end position="85"/>
    </location>
</feature>
<evidence type="ECO:0000313" key="3">
    <source>
        <dbReference type="EMBL" id="KAJ8764920.1"/>
    </source>
</evidence>
<evidence type="ECO:0000256" key="2">
    <source>
        <dbReference type="SAM" id="MobiDB-lite"/>
    </source>
</evidence>
<name>A0AAV8TDQ7_9ROSI</name>
<accession>A0AAV8TDQ7</accession>
<dbReference type="EMBL" id="JAIWQS010000005">
    <property type="protein sequence ID" value="KAJ8764920.1"/>
    <property type="molecule type" value="Genomic_DNA"/>
</dbReference>
<proteinExistence type="predicted"/>